<feature type="transmembrane region" description="Helical" evidence="1">
    <location>
        <begin position="43"/>
        <end position="62"/>
    </location>
</feature>
<reference evidence="2 3" key="1">
    <citation type="submission" date="2019-06" db="EMBL/GenBank/DDBJ databases">
        <authorList>
            <person name="Lee I."/>
            <person name="Jang G.I."/>
            <person name="Hwang C.Y."/>
        </authorList>
    </citation>
    <scope>NUCLEOTIDE SEQUENCE [LARGE SCALE GENOMIC DNA]</scope>
    <source>
        <strain evidence="2 3">PAMC 28131</strain>
    </source>
</reference>
<keyword evidence="1" id="KW-0472">Membrane</keyword>
<keyword evidence="1" id="KW-1133">Transmembrane helix</keyword>
<evidence type="ECO:0000313" key="2">
    <source>
        <dbReference type="EMBL" id="TPE58463.1"/>
    </source>
</evidence>
<evidence type="ECO:0000313" key="3">
    <source>
        <dbReference type="Proteomes" id="UP000319897"/>
    </source>
</evidence>
<accession>A0A501XDN1</accession>
<organism evidence="2 3">
    <name type="scientific">Sandaracinobacter neustonicus</name>
    <dbReference type="NCBI Taxonomy" id="1715348"/>
    <lineage>
        <taxon>Bacteria</taxon>
        <taxon>Pseudomonadati</taxon>
        <taxon>Pseudomonadota</taxon>
        <taxon>Alphaproteobacteria</taxon>
        <taxon>Sphingomonadales</taxon>
        <taxon>Sphingosinicellaceae</taxon>
        <taxon>Sandaracinobacter</taxon>
    </lineage>
</organism>
<dbReference type="Proteomes" id="UP000319897">
    <property type="component" value="Unassembled WGS sequence"/>
</dbReference>
<feature type="transmembrane region" description="Helical" evidence="1">
    <location>
        <begin position="83"/>
        <end position="104"/>
    </location>
</feature>
<dbReference type="EMBL" id="VFSU01000034">
    <property type="protein sequence ID" value="TPE58463.1"/>
    <property type="molecule type" value="Genomic_DNA"/>
</dbReference>
<keyword evidence="1" id="KW-0812">Transmembrane</keyword>
<proteinExistence type="predicted"/>
<comment type="caution">
    <text evidence="2">The sequence shown here is derived from an EMBL/GenBank/DDBJ whole genome shotgun (WGS) entry which is preliminary data.</text>
</comment>
<name>A0A501XDN1_9SPHN</name>
<dbReference type="RefSeq" id="WP_140929316.1">
    <property type="nucleotide sequence ID" value="NZ_VFSU01000034.1"/>
</dbReference>
<dbReference type="AlphaFoldDB" id="A0A501XDN1"/>
<gene>
    <name evidence="2" type="ORF">FJQ54_15415</name>
</gene>
<sequence length="357" mass="38584">MARQAKLLWQVVRPGQKPVSEAIAGSVGVAGDLANMVTDSVQAWMLAALFAGGAAVALYFCLKQVQPAAVAEGPDLDEKIKCLPCDIGHFMTLSAAVFSILWMIGGGGSGIEAIGQRLGVIEQKLDVVAEDVGDIRDASQINIPIKRPKTAADHYHNAFLFHQLRGDSQTAWTEAQAMYAGTAPRKLDAAQLYYDVASAALGQAQALAKLRELAASTGDPSLTVVLARAETDPARRQEIVAGLQAQAPDYPFSWWDPMRPEAASAPGFSRRDIQQVADKLDSQIAGLVKFRELYGAQPASHWFFRPNFQGNLVDMAGQMETSLKGTRGTYDQILSGEVARKAREDAKRQFEEARAAR</sequence>
<evidence type="ECO:0000256" key="1">
    <source>
        <dbReference type="SAM" id="Phobius"/>
    </source>
</evidence>
<keyword evidence="3" id="KW-1185">Reference proteome</keyword>
<dbReference type="OrthoDB" id="7595190at2"/>
<protein>
    <submittedName>
        <fullName evidence="2">Uncharacterized protein</fullName>
    </submittedName>
</protein>